<evidence type="ECO:0000313" key="1">
    <source>
        <dbReference type="EMBL" id="USG63559.1"/>
    </source>
</evidence>
<reference evidence="1" key="1">
    <citation type="submission" date="2022-06" db="EMBL/GenBank/DDBJ databases">
        <title>Genome sequencing of Brevibacillus sp. BB3-R1.</title>
        <authorList>
            <person name="Heo J."/>
            <person name="Lee D."/>
            <person name="Won M."/>
            <person name="Han B.-H."/>
            <person name="Hong S.-B."/>
            <person name="Kwon S.-W."/>
        </authorList>
    </citation>
    <scope>NUCLEOTIDE SEQUENCE</scope>
    <source>
        <strain evidence="1">BB3-R1</strain>
    </source>
</reference>
<gene>
    <name evidence="1" type="ORF">NDK47_15385</name>
</gene>
<dbReference type="Proteomes" id="UP001056500">
    <property type="component" value="Chromosome"/>
</dbReference>
<protein>
    <recommendedName>
        <fullName evidence="3">Phage protein</fullName>
    </recommendedName>
</protein>
<evidence type="ECO:0008006" key="3">
    <source>
        <dbReference type="Google" id="ProtNLM"/>
    </source>
</evidence>
<proteinExistence type="predicted"/>
<keyword evidence="2" id="KW-1185">Reference proteome</keyword>
<organism evidence="1 2">
    <name type="scientific">Brevibacillus ruminantium</name>
    <dbReference type="NCBI Taxonomy" id="2950604"/>
    <lineage>
        <taxon>Bacteria</taxon>
        <taxon>Bacillati</taxon>
        <taxon>Bacillota</taxon>
        <taxon>Bacilli</taxon>
        <taxon>Bacillales</taxon>
        <taxon>Paenibacillaceae</taxon>
        <taxon>Brevibacillus</taxon>
    </lineage>
</organism>
<accession>A0ABY4WE31</accession>
<dbReference type="RefSeq" id="WP_251870640.1">
    <property type="nucleotide sequence ID" value="NZ_CP098755.1"/>
</dbReference>
<name>A0ABY4WE31_9BACL</name>
<evidence type="ECO:0000313" key="2">
    <source>
        <dbReference type="Proteomes" id="UP001056500"/>
    </source>
</evidence>
<sequence>MVTYTFDHNQISIQETQNEHDVTFTLQVYSDEMRNRLKQVRSFFDDNKDYTDALFYTQQDGSYEVIVRSDAVIPFLLQAFRFRCVESLSWKS</sequence>
<dbReference type="EMBL" id="CP098755">
    <property type="protein sequence ID" value="USG63559.1"/>
    <property type="molecule type" value="Genomic_DNA"/>
</dbReference>